<keyword evidence="2" id="KW-1185">Reference proteome</keyword>
<name>A0ABU3R825_9BACL</name>
<dbReference type="Proteomes" id="UP001260980">
    <property type="component" value="Unassembled WGS sequence"/>
</dbReference>
<sequence length="48" mass="5402">MHELVGTCNLCGKPIYCREGFLDGVILEDKSLVCFECLELSKPREPSE</sequence>
<organism evidence="1 2">
    <name type="scientific">Paenibacillus violae</name>
    <dbReference type="NCBI Taxonomy" id="3077234"/>
    <lineage>
        <taxon>Bacteria</taxon>
        <taxon>Bacillati</taxon>
        <taxon>Bacillota</taxon>
        <taxon>Bacilli</taxon>
        <taxon>Bacillales</taxon>
        <taxon>Paenibacillaceae</taxon>
        <taxon>Paenibacillus</taxon>
    </lineage>
</organism>
<accession>A0ABU3R825</accession>
<evidence type="ECO:0000313" key="1">
    <source>
        <dbReference type="EMBL" id="MDU0200420.1"/>
    </source>
</evidence>
<dbReference type="EMBL" id="JAWCUD010000001">
    <property type="protein sequence ID" value="MDU0200420.1"/>
    <property type="molecule type" value="Genomic_DNA"/>
</dbReference>
<comment type="caution">
    <text evidence="1">The sequence shown here is derived from an EMBL/GenBank/DDBJ whole genome shotgun (WGS) entry which is preliminary data.</text>
</comment>
<evidence type="ECO:0008006" key="3">
    <source>
        <dbReference type="Google" id="ProtNLM"/>
    </source>
</evidence>
<protein>
    <recommendedName>
        <fullName evidence="3">Inhibitor of sigma-G Gin protein</fullName>
    </recommendedName>
</protein>
<reference evidence="1 2" key="1">
    <citation type="submission" date="2023-10" db="EMBL/GenBank/DDBJ databases">
        <title>Paenibacillus strain PFR10 Genome sequencing and assembly.</title>
        <authorList>
            <person name="Kim I."/>
        </authorList>
    </citation>
    <scope>NUCLEOTIDE SEQUENCE [LARGE SCALE GENOMIC DNA]</scope>
    <source>
        <strain evidence="1 2">PFR10</strain>
    </source>
</reference>
<proteinExistence type="predicted"/>
<dbReference type="RefSeq" id="WP_315949805.1">
    <property type="nucleotide sequence ID" value="NZ_JAWCUD010000001.1"/>
</dbReference>
<gene>
    <name evidence="1" type="ORF">RQP52_04920</name>
</gene>
<evidence type="ECO:0000313" key="2">
    <source>
        <dbReference type="Proteomes" id="UP001260980"/>
    </source>
</evidence>